<comment type="similarity">
    <text evidence="3">Belongs to the ALG10 glucosyltransferase family.</text>
</comment>
<evidence type="ECO:0000256" key="11">
    <source>
        <dbReference type="ARBA" id="ARBA00023136"/>
    </source>
</evidence>
<dbReference type="Pfam" id="PF04922">
    <property type="entry name" value="DIE2_ALG10"/>
    <property type="match status" value="1"/>
</dbReference>
<accession>A0A6A5D8C9</accession>
<organism evidence="14 15">
    <name type="scientific">Schistosoma haematobium</name>
    <name type="common">Blood fluke</name>
    <dbReference type="NCBI Taxonomy" id="6185"/>
    <lineage>
        <taxon>Eukaryota</taxon>
        <taxon>Metazoa</taxon>
        <taxon>Spiralia</taxon>
        <taxon>Lophotrochozoa</taxon>
        <taxon>Platyhelminthes</taxon>
        <taxon>Trematoda</taxon>
        <taxon>Digenea</taxon>
        <taxon>Strigeidida</taxon>
        <taxon>Schistosomatoidea</taxon>
        <taxon>Schistosomatidae</taxon>
        <taxon>Schistosoma</taxon>
    </lineage>
</organism>
<dbReference type="GO" id="GO:0106073">
    <property type="term" value="F:dolichyl pyrophosphate Glc2Man9GlcNAc2 alpha-1,2-glucosyltransferase activity"/>
    <property type="evidence" value="ECO:0007669"/>
    <property type="project" value="UniProtKB-EC"/>
</dbReference>
<dbReference type="GO" id="GO:0006488">
    <property type="term" value="P:dolichol-linked oligosaccharide biosynthetic process"/>
    <property type="evidence" value="ECO:0007669"/>
    <property type="project" value="InterPro"/>
</dbReference>
<dbReference type="InterPro" id="IPR001214">
    <property type="entry name" value="SET_dom"/>
</dbReference>
<sequence>MRVILTHNCRPQILAKYQKMSYNYIVSWLLITFTAAVSCVLTYVFSRYQHDPYMDEVFHVRQTLKYIQGNWKFWDSKITTPPGLYVAYVSAHKVLSLLGVLPPEPTAMHFRFSSVLFSIINHVIILRIAKIMKCNSPNILAITIASEPLFLFFSAFYYTDHCSILFVMASVYFILLHRDWLSALFVSYAVFTRQSNIIWVPLLMCIHTSGSLSQNMFGHDRCSSTMWIKRLLYMFVTHPLSVTLVMLKSVFRPCLPFVLVLFSFISFVIINKGIVLGDREAHTAVLNIPQFFYFATFCALSTPIQFVGYISMVNHKLNEDRSLKEFDDWLTRSSSLHTAYPGRSLLKISNNLKFGQRGLIACCEIKAKQCCYSVPLNDLRLILTPLRCAYLLNHCPCFEHSKRYQANLNSIDTLIAFIYHCKYSTSTKCILRKIWAPYLSVLPEVYLDPLSCILFDTDCLFERILAVNPSHYFHSNDVNIKLQRLLTRLLRSWYCIRPIFTNNNDCTKGLHYKGYSIPPKEFLWAWCTVNSRCVSCPFKESLSEVQHLYNLLISFDLKDLSFCNDFEVVSIFMNAENSHTVALIPFFDFLNHGQNVPTALSLSKTELSLELYLERSVSAGEQVLINYGAHDNLTLFTEYGFILPFDEKSTNEVIYLSYCFIMDLFHNLVDSFMTLTSSISNSSSNSVSISNPIELFTDNQTIENKFKILPQVYYSLRLYFHRILEKLDLSLPHNSTDNDDGNGNDDDDDITWSSVYLSLDSNNNFGPSYHLNLILFLMYTFMSNIHNNDNQQQCYQSLDNLYNISEDTIYSTIQTLSNRIYTILLEQLKHDREKIVHLMNNPACQHYSSTLMSSTLATSICLVNKFCKDFLYYFDQRECFIKSLMGS</sequence>
<evidence type="ECO:0000313" key="14">
    <source>
        <dbReference type="EMBL" id="KAH9581419.1"/>
    </source>
</evidence>
<evidence type="ECO:0000313" key="15">
    <source>
        <dbReference type="Proteomes" id="UP000471633"/>
    </source>
</evidence>
<evidence type="ECO:0000256" key="2">
    <source>
        <dbReference type="ARBA" id="ARBA00004922"/>
    </source>
</evidence>
<proteinExistence type="inferred from homology"/>
<name>A0A6A5D8C9_SCHHA</name>
<dbReference type="Gene3D" id="3.90.1410.10">
    <property type="entry name" value="set domain protein methyltransferase, domain 1"/>
    <property type="match status" value="1"/>
</dbReference>
<dbReference type="InterPro" id="IPR016900">
    <property type="entry name" value="Alg10"/>
</dbReference>
<gene>
    <name evidence="14" type="primary">ALG10B</name>
    <name evidence="14" type="ORF">MS3_00008560</name>
</gene>
<dbReference type="RefSeq" id="XP_035585965.1">
    <property type="nucleotide sequence ID" value="XM_035731608.2"/>
</dbReference>
<dbReference type="InterPro" id="IPR046341">
    <property type="entry name" value="SET_dom_sf"/>
</dbReference>
<reference evidence="14" key="2">
    <citation type="journal article" date="2019" name="Gigascience">
        <title>High-quality Schistosoma haematobium genome achieved by single-molecule and long-range sequencing.</title>
        <authorList>
            <person name="Stroehlein A.J."/>
            <person name="Korhonen P.K."/>
            <person name="Chong T.M."/>
            <person name="Lim Y.L."/>
            <person name="Chan K.G."/>
            <person name="Webster B."/>
            <person name="Rollinson D."/>
            <person name="Brindley P.J."/>
            <person name="Gasser R.B."/>
            <person name="Young N.D."/>
        </authorList>
    </citation>
    <scope>NUCLEOTIDE SEQUENCE</scope>
</reference>
<dbReference type="PANTHER" id="PTHR12989">
    <property type="entry name" value="ALPHA-1,2-GLUCOSYLTRANSFERASE ALG10"/>
    <property type="match status" value="1"/>
</dbReference>
<evidence type="ECO:0000256" key="9">
    <source>
        <dbReference type="ARBA" id="ARBA00022824"/>
    </source>
</evidence>
<evidence type="ECO:0000256" key="3">
    <source>
        <dbReference type="ARBA" id="ARBA00010600"/>
    </source>
</evidence>
<dbReference type="EC" id="2.4.1.256" evidence="4"/>
<evidence type="ECO:0000256" key="4">
    <source>
        <dbReference type="ARBA" id="ARBA00011967"/>
    </source>
</evidence>
<protein>
    <recommendedName>
        <fullName evidence="5">Dol-P-Glc:Glc(2)Man(9)GlcNAc(2)-PP-Dol alpha-1,2-glucosyltransferase</fullName>
        <ecNumber evidence="4">2.4.1.256</ecNumber>
    </recommendedName>
</protein>
<dbReference type="GeneID" id="24589197"/>
<evidence type="ECO:0000256" key="12">
    <source>
        <dbReference type="ARBA" id="ARBA00044727"/>
    </source>
</evidence>
<dbReference type="AlphaFoldDB" id="A0A6A5D8C9"/>
<keyword evidence="9" id="KW-0256">Endoplasmic reticulum</keyword>
<dbReference type="PROSITE" id="PS50280">
    <property type="entry name" value="SET"/>
    <property type="match status" value="1"/>
</dbReference>
<keyword evidence="11" id="KW-0472">Membrane</keyword>
<dbReference type="PANTHER" id="PTHR12989:SF10">
    <property type="entry name" value="DOL-P-GLC:GLC(2)MAN(9)GLCNAC(2)-PP-DOL ALPHA-1,2-GLUCOSYLTRANSFERASE-RELATED"/>
    <property type="match status" value="1"/>
</dbReference>
<comment type="function">
    <text evidence="12">Dol-P-Glc:Glc(2)Man(9)GlcNAc(2)-PP-Dol alpha-1,2-glucosyltransferase that operates in the biosynthetic pathway of dolichol-linked oligosaccharides, the glycan precursors employed in protein asparagine (N)-glycosylation. The assembly of dolichol-linked oligosaccharides begins on the cytosolic side of the endoplasmic reticulum membrane and finishes in its lumen. The sequential addition of sugars to dolichol pyrophosphate produces dolichol-linked oligosaccharides containing fourteen sugars, including two GlcNAcs, nine mannoses and three glucoses. Once assembled, the oligosaccharide is transferred from the lipid to nascent proteins by oligosaccharyltransferases. In the lumen of the endoplasmic reticulum, adds the third and last glucose residue from dolichyl phosphate glucose (Dol-P-Glc) onto the lipid-linked oligosaccharide intermediate Glc(2)Man(9)GlcNAc(2)-PP-Dol to produce Glc(3)Man(9)GlcNAc(2)-PP-Dol.</text>
</comment>
<evidence type="ECO:0000256" key="6">
    <source>
        <dbReference type="ARBA" id="ARBA00022676"/>
    </source>
</evidence>
<dbReference type="SUPFAM" id="SSF82199">
    <property type="entry name" value="SET domain"/>
    <property type="match status" value="1"/>
</dbReference>
<comment type="caution">
    <text evidence="14">The sequence shown here is derived from an EMBL/GenBank/DDBJ whole genome shotgun (WGS) entry which is preliminary data.</text>
</comment>
<dbReference type="GO" id="GO:0005789">
    <property type="term" value="C:endoplasmic reticulum membrane"/>
    <property type="evidence" value="ECO:0007669"/>
    <property type="project" value="UniProtKB-SubCell"/>
</dbReference>
<dbReference type="CTD" id="144245"/>
<keyword evidence="8" id="KW-0812">Transmembrane</keyword>
<comment type="subcellular location">
    <subcellularLocation>
        <location evidence="1">Endoplasmic reticulum membrane</location>
        <topology evidence="1">Multi-pass membrane protein</topology>
    </subcellularLocation>
</comment>
<reference evidence="14" key="4">
    <citation type="journal article" date="2022" name="PLoS Pathog.">
        <title>Chromosome-level genome of Schistosoma haematobium underpins genome-wide explorations of molecular variation.</title>
        <authorList>
            <person name="Stroehlein A.J."/>
            <person name="Korhonen P.K."/>
            <person name="Lee V.V."/>
            <person name="Ralph S.A."/>
            <person name="Mentink-Kane M."/>
            <person name="You H."/>
            <person name="McManus D.P."/>
            <person name="Tchuente L.T."/>
            <person name="Stothard J.R."/>
            <person name="Kaur P."/>
            <person name="Dudchenko O."/>
            <person name="Aiden E.L."/>
            <person name="Yang B."/>
            <person name="Yang H."/>
            <person name="Emery A.M."/>
            <person name="Webster B.L."/>
            <person name="Brindley P.J."/>
            <person name="Rollinson D."/>
            <person name="Chang B.C.H."/>
            <person name="Gasser R.B."/>
            <person name="Young N.D."/>
        </authorList>
    </citation>
    <scope>NUCLEOTIDE SEQUENCE</scope>
</reference>
<evidence type="ECO:0000256" key="10">
    <source>
        <dbReference type="ARBA" id="ARBA00022989"/>
    </source>
</evidence>
<evidence type="ECO:0000256" key="5">
    <source>
        <dbReference type="ARBA" id="ARBA00018512"/>
    </source>
</evidence>
<comment type="catalytic activity">
    <reaction evidence="13">
        <text>an alpha-D-Glc-(1-&gt;3)-alpha-D-Glc-(1-&gt;3)-alpha-D-Man-(1-&gt;2)-alpha-D-Man-(1-&gt;2)-alpha-D-Man-(1-&gt;3)-[alpha-D-Man-(1-&gt;2)-alpha-D-Man-(1-&gt;3)-[alpha-D-Man-(1-&gt;2)-alpha-D-Man-(1-&gt;6)]-alpha-D-Man-(1-&gt;6)]-beta-D-Man-(1-&gt;4)-beta-D-GlcNAc-(1-&gt;4)-alpha-D-GlcNAc-diphospho-di-trans,poly-cis-dolichol + a di-trans,poly-cis-dolichyl beta-D-glucosyl phosphate = a alpha-D-Glc-(1-&gt;2)-alpha-D-Glc-(1-&gt;3)-alpha-D-Glc-(1-&gt;3)-alpha-D-Man-(1-&gt;2)-alpha-D-Man-(1-&gt;2)-alpha-D-Man-(1-&gt;3)-[alpha-D-Man-(1-&gt;2)-alpha-D-Man-(1-&gt;3)-[alpha-D-Man-(1-&gt;2)-alpha-D-Man-(1-&gt;6)]-alpha-D-Man-(1-&gt;6)]-beta-D-Man-(1-&gt;4)-beta-D-GlcNAc-(1-&gt;4)-alpha-D-GlcNAc-diphospho-di-trans,poly-cis-dolichol + a di-trans,poly-cis-dolichyl phosphate + H(+)</text>
        <dbReference type="Rhea" id="RHEA:29543"/>
        <dbReference type="Rhea" id="RHEA-COMP:19498"/>
        <dbReference type="Rhea" id="RHEA-COMP:19502"/>
        <dbReference type="Rhea" id="RHEA-COMP:19512"/>
        <dbReference type="Rhea" id="RHEA-COMP:19522"/>
        <dbReference type="ChEBI" id="CHEBI:15378"/>
        <dbReference type="ChEBI" id="CHEBI:57525"/>
        <dbReference type="ChEBI" id="CHEBI:57683"/>
        <dbReference type="ChEBI" id="CHEBI:132522"/>
        <dbReference type="ChEBI" id="CHEBI:132523"/>
        <dbReference type="EC" id="2.4.1.256"/>
    </reaction>
    <physiologicalReaction direction="left-to-right" evidence="13">
        <dbReference type="Rhea" id="RHEA:29544"/>
    </physiologicalReaction>
</comment>
<comment type="pathway">
    <text evidence="2">Protein modification; protein glycosylation.</text>
</comment>
<evidence type="ECO:0000256" key="1">
    <source>
        <dbReference type="ARBA" id="ARBA00004477"/>
    </source>
</evidence>
<reference evidence="14" key="3">
    <citation type="submission" date="2021-06" db="EMBL/GenBank/DDBJ databases">
        <title>Chromosome-level genome assembly for S. haematobium.</title>
        <authorList>
            <person name="Stroehlein A.J."/>
        </authorList>
    </citation>
    <scope>NUCLEOTIDE SEQUENCE</scope>
</reference>
<evidence type="ECO:0000256" key="13">
    <source>
        <dbReference type="ARBA" id="ARBA00048064"/>
    </source>
</evidence>
<keyword evidence="7" id="KW-0808">Transferase</keyword>
<keyword evidence="15" id="KW-1185">Reference proteome</keyword>
<keyword evidence="10" id="KW-1133">Transmembrane helix</keyword>
<reference evidence="14" key="1">
    <citation type="journal article" date="2012" name="Nat. Genet.">
        <title>Whole-genome sequence of Schistosoma haematobium.</title>
        <authorList>
            <person name="Young N.D."/>
            <person name="Jex A.R."/>
            <person name="Li B."/>
            <person name="Liu S."/>
            <person name="Yang L."/>
            <person name="Xiong Z."/>
            <person name="Li Y."/>
            <person name="Cantacessi C."/>
            <person name="Hall R.S."/>
            <person name="Xu X."/>
            <person name="Chen F."/>
            <person name="Wu X."/>
            <person name="Zerlotini A."/>
            <person name="Oliveira G."/>
            <person name="Hofmann A."/>
            <person name="Zhang G."/>
            <person name="Fang X."/>
            <person name="Kang Y."/>
            <person name="Campbell B.E."/>
            <person name="Loukas A."/>
            <person name="Ranganathan S."/>
            <person name="Rollinson D."/>
            <person name="Rinaldi G."/>
            <person name="Brindley P.J."/>
            <person name="Yang H."/>
            <person name="Wang J."/>
            <person name="Wang J."/>
            <person name="Gasser R.B."/>
        </authorList>
    </citation>
    <scope>NUCLEOTIDE SEQUENCE</scope>
</reference>
<keyword evidence="6" id="KW-0328">Glycosyltransferase</keyword>
<evidence type="ECO:0000256" key="7">
    <source>
        <dbReference type="ARBA" id="ARBA00022679"/>
    </source>
</evidence>
<evidence type="ECO:0000256" key="8">
    <source>
        <dbReference type="ARBA" id="ARBA00022692"/>
    </source>
</evidence>
<dbReference type="Proteomes" id="UP000471633">
    <property type="component" value="Unassembled WGS sequence"/>
</dbReference>
<dbReference type="KEGG" id="shx:MS3_00008560"/>
<dbReference type="EMBL" id="AMPZ03000006">
    <property type="protein sequence ID" value="KAH9581419.1"/>
    <property type="molecule type" value="Genomic_DNA"/>
</dbReference>